<dbReference type="InterPro" id="IPR016187">
    <property type="entry name" value="CTDL_fold"/>
</dbReference>
<proteinExistence type="predicted"/>
<accession>A0AAE3JRE5</accession>
<gene>
    <name evidence="2" type="ORF">K8352_10850</name>
</gene>
<dbReference type="AlphaFoldDB" id="A0AAE3JRE5"/>
<feature type="domain" description="Sulfatase-modifying factor enzyme-like" evidence="1">
    <location>
        <begin position="46"/>
        <end position="289"/>
    </location>
</feature>
<dbReference type="InterPro" id="IPR005532">
    <property type="entry name" value="SUMF_dom"/>
</dbReference>
<reference evidence="2" key="1">
    <citation type="submission" date="2023-02" db="EMBL/GenBank/DDBJ databases">
        <title>Genome of Flavobacteriaceae gen. nov. sp. strain F89.</title>
        <authorList>
            <person name="Wang Y."/>
        </authorList>
    </citation>
    <scope>NUCLEOTIDE SEQUENCE</scope>
    <source>
        <strain evidence="2">F89</strain>
    </source>
</reference>
<protein>
    <submittedName>
        <fullName evidence="2">Formylglycine-generating enzyme family protein</fullName>
    </submittedName>
</protein>
<dbReference type="PANTHER" id="PTHR23150:SF19">
    <property type="entry name" value="FORMYLGLYCINE-GENERATING ENZYME"/>
    <property type="match status" value="1"/>
</dbReference>
<dbReference type="PANTHER" id="PTHR23150">
    <property type="entry name" value="SULFATASE MODIFYING FACTOR 1, 2"/>
    <property type="match status" value="1"/>
</dbReference>
<dbReference type="RefSeq" id="WP_317902394.1">
    <property type="nucleotide sequence ID" value="NZ_JAIRBC010000014.1"/>
</dbReference>
<keyword evidence="3" id="KW-1185">Reference proteome</keyword>
<dbReference type="GO" id="GO:0120147">
    <property type="term" value="F:formylglycine-generating oxidase activity"/>
    <property type="evidence" value="ECO:0007669"/>
    <property type="project" value="TreeGrafter"/>
</dbReference>
<organism evidence="2 3">
    <name type="scientific">Cerina litoralis</name>
    <dbReference type="NCBI Taxonomy" id="2874477"/>
    <lineage>
        <taxon>Bacteria</taxon>
        <taxon>Pseudomonadati</taxon>
        <taxon>Bacteroidota</taxon>
        <taxon>Flavobacteriia</taxon>
        <taxon>Flavobacteriales</taxon>
        <taxon>Flavobacteriaceae</taxon>
        <taxon>Cerina</taxon>
    </lineage>
</organism>
<comment type="caution">
    <text evidence="2">The sequence shown here is derived from an EMBL/GenBank/DDBJ whole genome shotgun (WGS) entry which is preliminary data.</text>
</comment>
<evidence type="ECO:0000313" key="2">
    <source>
        <dbReference type="EMBL" id="MCG2461248.1"/>
    </source>
</evidence>
<evidence type="ECO:0000313" key="3">
    <source>
        <dbReference type="Proteomes" id="UP001200642"/>
    </source>
</evidence>
<dbReference type="SUPFAM" id="SSF56436">
    <property type="entry name" value="C-type lectin-like"/>
    <property type="match status" value="1"/>
</dbReference>
<evidence type="ECO:0000259" key="1">
    <source>
        <dbReference type="Pfam" id="PF03781"/>
    </source>
</evidence>
<sequence>MRYFSWLIGLVAINYFLIGGKACSESESSDFGRYSEKIPGSNIAIDMVPINGGIFLMGSPSNEKGRNPDEGPQKEVKVNPFWMGAYEITWDQYSRFLDEKAGNIKSREVALKDGSKIMIDGVSTATPMYIDMSFGMGRQGFPAINMTQYAAMMYARWLYTETGHFYRLPTEAEWEYACRAGSKTAFYYGNDIGELNKFAWFDGNSGGGYKKVGTKAPNAFGLYDMHGNVSEWTADQYCPDYFKKLNGNPTNSPYFKPTTLYPRSVRGGSWMDDGLDLRSAKRQGSSSAWKMRDPQMPKSIWWLTDAPFVGFRLVRPKETPTKDEIEKYWIQVMDDF</sequence>
<dbReference type="Gene3D" id="3.90.1580.10">
    <property type="entry name" value="paralog of FGE (formylglycine-generating enzyme)"/>
    <property type="match status" value="1"/>
</dbReference>
<dbReference type="Proteomes" id="UP001200642">
    <property type="component" value="Unassembled WGS sequence"/>
</dbReference>
<dbReference type="Pfam" id="PF03781">
    <property type="entry name" value="FGE-sulfatase"/>
    <property type="match status" value="1"/>
</dbReference>
<dbReference type="EMBL" id="JAIRBC010000014">
    <property type="protein sequence ID" value="MCG2461248.1"/>
    <property type="molecule type" value="Genomic_DNA"/>
</dbReference>
<dbReference type="InterPro" id="IPR042095">
    <property type="entry name" value="SUMF_sf"/>
</dbReference>
<name>A0AAE3JRE5_9FLAO</name>
<dbReference type="InterPro" id="IPR051043">
    <property type="entry name" value="Sulfatase_Mod_Factor_Kinase"/>
</dbReference>